<dbReference type="GO" id="GO:0016787">
    <property type="term" value="F:hydrolase activity"/>
    <property type="evidence" value="ECO:0007669"/>
    <property type="project" value="UniProtKB-KW"/>
</dbReference>
<comment type="caution">
    <text evidence="2">The sequence shown here is derived from an EMBL/GenBank/DDBJ whole genome shotgun (WGS) entry which is preliminary data.</text>
</comment>
<dbReference type="PANTHER" id="PTHR31862">
    <property type="entry name" value="UPF0261 DOMAIN PROTEIN (AFU_ORTHOLOGUE AFUA_1G10120)"/>
    <property type="match status" value="1"/>
</dbReference>
<name>A0ABV4E9S1_9GAMM</name>
<evidence type="ECO:0000313" key="2">
    <source>
        <dbReference type="EMBL" id="MEY8771671.1"/>
    </source>
</evidence>
<dbReference type="Pfam" id="PF09370">
    <property type="entry name" value="PEP_hydrolase"/>
    <property type="match status" value="1"/>
</dbReference>
<dbReference type="SUPFAM" id="SSF51621">
    <property type="entry name" value="Phosphoenolpyruvate/pyruvate domain"/>
    <property type="match status" value="1"/>
</dbReference>
<sequence>MAFTRQEILTKFNAMIARGEPIIGGGAGTGLSAKCEEAGGIDLIVIYNSGRYRMAGRGSLAGLLAYGNANEIVVDMAKEVLPVVKNTPVLAGVNGTDPFCHFDKFLDDLKAMGFAGVQNFPTVGLIDGNFRANLEETGMGYGLEVDMIRLAAQKEMLTTPYVFSTENAVAMTEAGADIIVAHMGLTTGGNIGAETALKLADCVPLINEWAAAAKKVRKEVIVLCHGGPISTPEDAKYILSQCPQCDGFYGASSMERLPTEVALTETTKQFKNISR</sequence>
<keyword evidence="2" id="KW-0378">Hydrolase</keyword>
<dbReference type="InterPro" id="IPR013785">
    <property type="entry name" value="Aldolase_TIM"/>
</dbReference>
<accession>A0ABV4E9S1</accession>
<proteinExistence type="predicted"/>
<dbReference type="Proteomes" id="UP001565243">
    <property type="component" value="Unassembled WGS sequence"/>
</dbReference>
<dbReference type="Gene3D" id="3.20.20.70">
    <property type="entry name" value="Aldolase class I"/>
    <property type="match status" value="1"/>
</dbReference>
<dbReference type="PIRSF" id="PIRSF034452">
    <property type="entry name" value="TIM-br_sig_trnsd"/>
    <property type="match status" value="1"/>
</dbReference>
<keyword evidence="3" id="KW-1185">Reference proteome</keyword>
<dbReference type="RefSeq" id="WP_253458578.1">
    <property type="nucleotide sequence ID" value="NZ_JBGFFX010000008.1"/>
</dbReference>
<protein>
    <submittedName>
        <fullName evidence="2">Phosphoenolpyruvate hydrolase family protein</fullName>
    </submittedName>
</protein>
<evidence type="ECO:0000313" key="3">
    <source>
        <dbReference type="Proteomes" id="UP001565243"/>
    </source>
</evidence>
<gene>
    <name evidence="2" type="ORF">AB6T85_14825</name>
</gene>
<dbReference type="InterPro" id="IPR015813">
    <property type="entry name" value="Pyrv/PenolPyrv_kinase-like_dom"/>
</dbReference>
<dbReference type="EMBL" id="JBGFFX010000008">
    <property type="protein sequence ID" value="MEY8771671.1"/>
    <property type="molecule type" value="Genomic_DNA"/>
</dbReference>
<organism evidence="2 3">
    <name type="scientific">Erwinia aeris</name>
    <dbReference type="NCBI Taxonomy" id="3239803"/>
    <lineage>
        <taxon>Bacteria</taxon>
        <taxon>Pseudomonadati</taxon>
        <taxon>Pseudomonadota</taxon>
        <taxon>Gammaproteobacteria</taxon>
        <taxon>Enterobacterales</taxon>
        <taxon>Erwiniaceae</taxon>
        <taxon>Erwinia</taxon>
    </lineage>
</organism>
<dbReference type="InterPro" id="IPR009215">
    <property type="entry name" value="TIM-br_IGPS-like"/>
</dbReference>
<dbReference type="Gene3D" id="1.20.5.460">
    <property type="entry name" value="Single helix bin"/>
    <property type="match status" value="1"/>
</dbReference>
<dbReference type="InterPro" id="IPR051353">
    <property type="entry name" value="Tobamovirus_resist_UPF0261"/>
</dbReference>
<feature type="domain" description="TIM-barrel" evidence="1">
    <location>
        <begin position="7"/>
        <end position="273"/>
    </location>
</feature>
<dbReference type="PANTHER" id="PTHR31862:SF1">
    <property type="entry name" value="UPF0261 DOMAIN PROTEIN (AFU_ORTHOLOGUE AFUA_1G10120)"/>
    <property type="match status" value="1"/>
</dbReference>
<evidence type="ECO:0000259" key="1">
    <source>
        <dbReference type="Pfam" id="PF09370"/>
    </source>
</evidence>
<reference evidence="2 3" key="1">
    <citation type="submission" date="2024-07" db="EMBL/GenBank/DDBJ databases">
        <authorList>
            <person name="Hebao G."/>
        </authorList>
    </citation>
    <scope>NUCLEOTIDE SEQUENCE [LARGE SCALE GENOMIC DNA]</scope>
    <source>
        <strain evidence="2 3">ACCC 02193</strain>
    </source>
</reference>